<evidence type="ECO:0000313" key="3">
    <source>
        <dbReference type="EMBL" id="GFY82932.1"/>
    </source>
</evidence>
<dbReference type="OrthoDB" id="1711508at2759"/>
<feature type="domain" description="FCP1 homology" evidence="2">
    <location>
        <begin position="76"/>
        <end position="271"/>
    </location>
</feature>
<evidence type="ECO:0000313" key="4">
    <source>
        <dbReference type="Proteomes" id="UP000585474"/>
    </source>
</evidence>
<protein>
    <recommendedName>
        <fullName evidence="1">Mitochondrial import inner membrane translocase subunit TIM50</fullName>
    </recommendedName>
</protein>
<dbReference type="InterPro" id="IPR023214">
    <property type="entry name" value="HAD_sf"/>
</dbReference>
<keyword evidence="4" id="KW-1185">Reference proteome</keyword>
<dbReference type="InterPro" id="IPR050365">
    <property type="entry name" value="TIM50"/>
</dbReference>
<dbReference type="EMBL" id="BJWL01000002">
    <property type="protein sequence ID" value="GFY82932.1"/>
    <property type="molecule type" value="Genomic_DNA"/>
</dbReference>
<name>A0A7J0E9E9_9ERIC</name>
<keyword evidence="1" id="KW-0811">Translocation</keyword>
<accession>A0A7J0E9E9</accession>
<organism evidence="3 4">
    <name type="scientific">Actinidia rufa</name>
    <dbReference type="NCBI Taxonomy" id="165716"/>
    <lineage>
        <taxon>Eukaryota</taxon>
        <taxon>Viridiplantae</taxon>
        <taxon>Streptophyta</taxon>
        <taxon>Embryophyta</taxon>
        <taxon>Tracheophyta</taxon>
        <taxon>Spermatophyta</taxon>
        <taxon>Magnoliopsida</taxon>
        <taxon>eudicotyledons</taxon>
        <taxon>Gunneridae</taxon>
        <taxon>Pentapetalae</taxon>
        <taxon>asterids</taxon>
        <taxon>Ericales</taxon>
        <taxon>Actinidiaceae</taxon>
        <taxon>Actinidia</taxon>
    </lineage>
</organism>
<evidence type="ECO:0000256" key="1">
    <source>
        <dbReference type="RuleBase" id="RU365079"/>
    </source>
</evidence>
<comment type="caution">
    <text evidence="3">The sequence shown here is derived from an EMBL/GenBank/DDBJ whole genome shotgun (WGS) entry which is preliminary data.</text>
</comment>
<reference evidence="3 4" key="1">
    <citation type="submission" date="2019-07" db="EMBL/GenBank/DDBJ databases">
        <title>De Novo Assembly of kiwifruit Actinidia rufa.</title>
        <authorList>
            <person name="Sugita-Konishi S."/>
            <person name="Sato K."/>
            <person name="Mori E."/>
            <person name="Abe Y."/>
            <person name="Kisaki G."/>
            <person name="Hamano K."/>
            <person name="Suezawa K."/>
            <person name="Otani M."/>
            <person name="Fukuda T."/>
            <person name="Manabe T."/>
            <person name="Gomi K."/>
            <person name="Tabuchi M."/>
            <person name="Akimitsu K."/>
            <person name="Kataoka I."/>
        </authorList>
    </citation>
    <scope>NUCLEOTIDE SEQUENCE [LARGE SCALE GENOMIC DNA]</scope>
    <source>
        <strain evidence="4">cv. Fuchu</strain>
    </source>
</reference>
<dbReference type="PANTHER" id="PTHR12210">
    <property type="entry name" value="DULLARD PROTEIN PHOSPHATASE"/>
    <property type="match status" value="1"/>
</dbReference>
<dbReference type="InterPro" id="IPR036412">
    <property type="entry name" value="HAD-like_sf"/>
</dbReference>
<keyword evidence="1" id="KW-0813">Transport</keyword>
<comment type="function">
    <text evidence="1">Essential component of the TIM23 complex, a complex that mediates the translocation of transit peptide-containing proteins across the mitochondrial inner membrane.</text>
</comment>
<keyword evidence="1" id="KW-0496">Mitochondrion</keyword>
<dbReference type="GO" id="GO:0016787">
    <property type="term" value="F:hydrolase activity"/>
    <property type="evidence" value="ECO:0007669"/>
    <property type="project" value="UniProtKB-KW"/>
</dbReference>
<evidence type="ECO:0000259" key="2">
    <source>
        <dbReference type="PROSITE" id="PS50969"/>
    </source>
</evidence>
<comment type="similarity">
    <text evidence="1">Belongs to the TIM50 family.</text>
</comment>
<gene>
    <name evidence="3" type="ORF">Acr_02g0011720</name>
</gene>
<dbReference type="GO" id="GO:0015031">
    <property type="term" value="P:protein transport"/>
    <property type="evidence" value="ECO:0007669"/>
    <property type="project" value="UniProtKB-KW"/>
</dbReference>
<dbReference type="AlphaFoldDB" id="A0A7J0E9E9"/>
<dbReference type="Gene3D" id="3.40.50.1000">
    <property type="entry name" value="HAD superfamily/HAD-like"/>
    <property type="match status" value="1"/>
</dbReference>
<keyword evidence="3" id="KW-0378">Hydrolase</keyword>
<comment type="subunit">
    <text evidence="1">Component of the TIM23 complex.</text>
</comment>
<keyword evidence="1" id="KW-0809">Transit peptide</keyword>
<dbReference type="Proteomes" id="UP000585474">
    <property type="component" value="Unassembled WGS sequence"/>
</dbReference>
<comment type="subcellular location">
    <subcellularLocation>
        <location evidence="1">Mitochondrion inner membrane</location>
        <topology evidence="1">Single-pass membrane protein</topology>
    </subcellularLocation>
</comment>
<dbReference type="PROSITE" id="PS50969">
    <property type="entry name" value="FCP1"/>
    <property type="match status" value="1"/>
</dbReference>
<proteinExistence type="inferred from homology"/>
<dbReference type="GO" id="GO:0005744">
    <property type="term" value="C:TIM23 mitochondrial import inner membrane translocase complex"/>
    <property type="evidence" value="ECO:0007669"/>
    <property type="project" value="UniProtKB-UniRule"/>
</dbReference>
<dbReference type="SUPFAM" id="SSF56784">
    <property type="entry name" value="HAD-like"/>
    <property type="match status" value="1"/>
</dbReference>
<keyword evidence="1" id="KW-0653">Protein transport</keyword>
<dbReference type="InterPro" id="IPR004274">
    <property type="entry name" value="FCP1_dom"/>
</dbReference>
<sequence>MEEKNEKFEHEMEQALEILSIDEQKNIKVTLADSKSERKHRSYDLDATKRACLAVLNKEDYFLEVSNPSPGRAPVACLRRKLLVLDINGLLADIVSPPPKECKADTNILRRATMEFLLFDHHLHLSTLSIAKTCAYALHHKHTWLDLEASSVSCLFQLLNLEAQVVEQKMHAGRIIDLSHCTGTGCKTLENKHKELVFKELRKLWENHDSNLPWEKGDYNESNTLLLDDSPYKALLNPVHTAIFPYSYNFKNKNDNSLGPEGDIRIYLRDLAEAEDVQKYVEEHPFGQMALDETSSSWDYYHRFISRHSLVLSSI</sequence>